<keyword evidence="2" id="KW-0732">Signal</keyword>
<name>A0A9K3Q3Y9_9STRA</name>
<evidence type="ECO:0000256" key="2">
    <source>
        <dbReference type="SAM" id="SignalP"/>
    </source>
</evidence>
<protein>
    <recommendedName>
        <fullName evidence="5">Fe2OG dioxygenase domain-containing protein</fullName>
    </recommendedName>
</protein>
<organism evidence="3 4">
    <name type="scientific">Nitzschia inconspicua</name>
    <dbReference type="NCBI Taxonomy" id="303405"/>
    <lineage>
        <taxon>Eukaryota</taxon>
        <taxon>Sar</taxon>
        <taxon>Stramenopiles</taxon>
        <taxon>Ochrophyta</taxon>
        <taxon>Bacillariophyta</taxon>
        <taxon>Bacillariophyceae</taxon>
        <taxon>Bacillariophycidae</taxon>
        <taxon>Bacillariales</taxon>
        <taxon>Bacillariaceae</taxon>
        <taxon>Nitzschia</taxon>
    </lineage>
</organism>
<reference evidence="3" key="2">
    <citation type="submission" date="2021-04" db="EMBL/GenBank/DDBJ databases">
        <authorList>
            <person name="Podell S."/>
        </authorList>
    </citation>
    <scope>NUCLEOTIDE SEQUENCE</scope>
    <source>
        <strain evidence="3">Hildebrandi</strain>
    </source>
</reference>
<feature type="region of interest" description="Disordered" evidence="1">
    <location>
        <begin position="53"/>
        <end position="82"/>
    </location>
</feature>
<dbReference type="OrthoDB" id="420380at2759"/>
<feature type="compositionally biased region" description="Low complexity" evidence="1">
    <location>
        <begin position="53"/>
        <end position="68"/>
    </location>
</feature>
<evidence type="ECO:0000256" key="1">
    <source>
        <dbReference type="SAM" id="MobiDB-lite"/>
    </source>
</evidence>
<keyword evidence="4" id="KW-1185">Reference proteome</keyword>
<feature type="signal peptide" evidence="2">
    <location>
        <begin position="1"/>
        <end position="29"/>
    </location>
</feature>
<evidence type="ECO:0000313" key="3">
    <source>
        <dbReference type="EMBL" id="KAG7370482.1"/>
    </source>
</evidence>
<proteinExistence type="predicted"/>
<feature type="chain" id="PRO_5039889224" description="Fe2OG dioxygenase domain-containing protein" evidence="2">
    <location>
        <begin position="30"/>
        <end position="703"/>
    </location>
</feature>
<accession>A0A9K3Q3Y9</accession>
<comment type="caution">
    <text evidence="3">The sequence shown here is derived from an EMBL/GenBank/DDBJ whole genome shotgun (WGS) entry which is preliminary data.</text>
</comment>
<dbReference type="AlphaFoldDB" id="A0A9K3Q3Y9"/>
<gene>
    <name evidence="3" type="ORF">IV203_019052</name>
</gene>
<dbReference type="EMBL" id="JAGRRH010000004">
    <property type="protein sequence ID" value="KAG7370482.1"/>
    <property type="molecule type" value="Genomic_DNA"/>
</dbReference>
<reference evidence="3" key="1">
    <citation type="journal article" date="2021" name="Sci. Rep.">
        <title>Diploid genomic architecture of Nitzschia inconspicua, an elite biomass production diatom.</title>
        <authorList>
            <person name="Oliver A."/>
            <person name="Podell S."/>
            <person name="Pinowska A."/>
            <person name="Traller J.C."/>
            <person name="Smith S.R."/>
            <person name="McClure R."/>
            <person name="Beliaev A."/>
            <person name="Bohutskyi P."/>
            <person name="Hill E.A."/>
            <person name="Rabines A."/>
            <person name="Zheng H."/>
            <person name="Allen L.Z."/>
            <person name="Kuo A."/>
            <person name="Grigoriev I.V."/>
            <person name="Allen A.E."/>
            <person name="Hazlebeck D."/>
            <person name="Allen E.E."/>
        </authorList>
    </citation>
    <scope>NUCLEOTIDE SEQUENCE</scope>
    <source>
        <strain evidence="3">Hildebrandi</strain>
    </source>
</reference>
<sequence length="703" mass="77973">MIKTIPALRINQIAMLWLSFLSVTFSGHAFQPSLSLSRRQLLFQKDPARLQLSSSNNEKSNNNQNSNNQYDQGQVGKGPNWIEKSFPVDTEKKIDVKKVDDYNLGICGKDFQTGSLSKRMYDTIVSRTSLDTGSDDIRKAFTLYAMDFTAKEATRAALNQNGLQMVLQEEEEDQGMWGDVEAVRLYDMETETPLQTLYESLEDALPDWTPGQTFDFVARQVPAKLRELSVEELVQALDPDGTLRQEARELRGSENEANDDDDDDLVVDEEALLSIFDDDGITSLAEMANDCVQRTEKAPRGATDETDAFVGLESRGYRVIKRSDLLRDSINEDGTENDKTTMHVMNALVAHGVLLVDLTDGGVTFKDAETMANMWKTTEQFFETVSDPAVAETLPGMTTVSGARSKHAKVGYAEYEGGSMKFLETRRQRNSGDLVPTEAAQLMGHDGVSALQSAFDVVTQVGKDVVRIAVAAGTVEHGAFLDGRINENDRDQKIQASQAATLLSNELVDDGRPLGSDDKEGDVSMSPHRLCMYSGKNNGTDSSHEIFGAHTDSSFVTIVPVASVSGLEVYDEEAEKWYRPELRSRKHWEEERRSRGKDPDVFFDELEGGDKIPWHARYVAIMPGEHLQLATRDEVPSAVHRVVVGSKGKPSRLSAPILLRGRPGRVFDTERYLGGALGNMLLQDADGLSMEDIHDKCQPSSYQ</sequence>
<evidence type="ECO:0000313" key="4">
    <source>
        <dbReference type="Proteomes" id="UP000693970"/>
    </source>
</evidence>
<dbReference type="Proteomes" id="UP000693970">
    <property type="component" value="Unassembled WGS sequence"/>
</dbReference>
<evidence type="ECO:0008006" key="5">
    <source>
        <dbReference type="Google" id="ProtNLM"/>
    </source>
</evidence>